<name>A0A645BB80_9ZZZZ</name>
<evidence type="ECO:0000313" key="1">
    <source>
        <dbReference type="EMBL" id="MPM62318.1"/>
    </source>
</evidence>
<organism evidence="1">
    <name type="scientific">bioreactor metagenome</name>
    <dbReference type="NCBI Taxonomy" id="1076179"/>
    <lineage>
        <taxon>unclassified sequences</taxon>
        <taxon>metagenomes</taxon>
        <taxon>ecological metagenomes</taxon>
    </lineage>
</organism>
<comment type="caution">
    <text evidence="1">The sequence shown here is derived from an EMBL/GenBank/DDBJ whole genome shotgun (WGS) entry which is preliminary data.</text>
</comment>
<sequence>MSAPVEGVALVAHLGGNLVFFSQPGQQPGFIHAVCQRFLYISVLPQGDGVGGHARVGVVGCRHQDGIDGVSHLVEHFPPVFKLPGLWMIAECLCGIFPVHVAKGYDVLRFHVGQVAAPHAPNANTRNIELVAGSHMAKRFT</sequence>
<accession>A0A645BB80</accession>
<dbReference type="AlphaFoldDB" id="A0A645BB80"/>
<proteinExistence type="predicted"/>
<protein>
    <submittedName>
        <fullName evidence="1">Uncharacterized protein</fullName>
    </submittedName>
</protein>
<dbReference type="EMBL" id="VSSQ01018805">
    <property type="protein sequence ID" value="MPM62318.1"/>
    <property type="molecule type" value="Genomic_DNA"/>
</dbReference>
<reference evidence="1" key="1">
    <citation type="submission" date="2019-08" db="EMBL/GenBank/DDBJ databases">
        <authorList>
            <person name="Kucharzyk K."/>
            <person name="Murdoch R.W."/>
            <person name="Higgins S."/>
            <person name="Loffler F."/>
        </authorList>
    </citation>
    <scope>NUCLEOTIDE SEQUENCE</scope>
</reference>
<gene>
    <name evidence="1" type="ORF">SDC9_109184</name>
</gene>